<dbReference type="PROSITE" id="PS51257">
    <property type="entry name" value="PROKAR_LIPOPROTEIN"/>
    <property type="match status" value="1"/>
</dbReference>
<dbReference type="EnsemblMetazoa" id="ISCW017739-RA">
    <property type="protein sequence ID" value="ISCW017739-PA"/>
    <property type="gene ID" value="ISCW017739"/>
</dbReference>
<dbReference type="AlphaFoldDB" id="B7PGF6"/>
<dbReference type="VEuPathDB" id="VectorBase:ISCW017739"/>
<organism>
    <name type="scientific">Ixodes scapularis</name>
    <name type="common">Black-legged tick</name>
    <name type="synonym">Deer tick</name>
    <dbReference type="NCBI Taxonomy" id="6945"/>
    <lineage>
        <taxon>Eukaryota</taxon>
        <taxon>Metazoa</taxon>
        <taxon>Ecdysozoa</taxon>
        <taxon>Arthropoda</taxon>
        <taxon>Chelicerata</taxon>
        <taxon>Arachnida</taxon>
        <taxon>Acari</taxon>
        <taxon>Parasitiformes</taxon>
        <taxon>Ixodida</taxon>
        <taxon>Ixodoidea</taxon>
        <taxon>Ixodidae</taxon>
        <taxon>Ixodinae</taxon>
        <taxon>Ixodes</taxon>
    </lineage>
</organism>
<dbReference type="Proteomes" id="UP000001555">
    <property type="component" value="Unassembled WGS sequence"/>
</dbReference>
<reference evidence="2 4" key="1">
    <citation type="submission" date="2008-03" db="EMBL/GenBank/DDBJ databases">
        <title>Annotation of Ixodes scapularis.</title>
        <authorList>
            <consortium name="Ixodes scapularis Genome Project Consortium"/>
            <person name="Caler E."/>
            <person name="Hannick L.I."/>
            <person name="Bidwell S."/>
            <person name="Joardar V."/>
            <person name="Thiagarajan M."/>
            <person name="Amedeo P."/>
            <person name="Galinsky K.J."/>
            <person name="Schobel S."/>
            <person name="Inman J."/>
            <person name="Hostetler J."/>
            <person name="Miller J."/>
            <person name="Hammond M."/>
            <person name="Megy K."/>
            <person name="Lawson D."/>
            <person name="Kodira C."/>
            <person name="Sutton G."/>
            <person name="Meyer J."/>
            <person name="Hill C.A."/>
            <person name="Birren B."/>
            <person name="Nene V."/>
            <person name="Collins F."/>
            <person name="Alarcon-Chaidez F."/>
            <person name="Wikel S."/>
            <person name="Strausberg R."/>
        </authorList>
    </citation>
    <scope>NUCLEOTIDE SEQUENCE [LARGE SCALE GENOMIC DNA]</scope>
    <source>
        <strain evidence="4">Wikel</strain>
        <strain evidence="2">Wikel colony</strain>
    </source>
</reference>
<accession>B7PGF6</accession>
<evidence type="ECO:0000313" key="4">
    <source>
        <dbReference type="Proteomes" id="UP000001555"/>
    </source>
</evidence>
<dbReference type="EMBL" id="DS707963">
    <property type="protein sequence ID" value="EEC05678.1"/>
    <property type="molecule type" value="Genomic_DNA"/>
</dbReference>
<evidence type="ECO:0000313" key="2">
    <source>
        <dbReference type="EMBL" id="EEC05678.1"/>
    </source>
</evidence>
<gene>
    <name evidence="2" type="ORF">IscW_ISCW017739</name>
</gene>
<proteinExistence type="predicted"/>
<keyword evidence="4" id="KW-1185">Reference proteome</keyword>
<feature type="chain" id="PRO_5014568019" description="Secreted protein" evidence="1">
    <location>
        <begin position="22"/>
        <end position="104"/>
    </location>
</feature>
<protein>
    <recommendedName>
        <fullName evidence="5">Secreted protein</fullName>
    </recommendedName>
</protein>
<evidence type="ECO:0008006" key="5">
    <source>
        <dbReference type="Google" id="ProtNLM"/>
    </source>
</evidence>
<keyword evidence="1" id="KW-0732">Signal</keyword>
<dbReference type="InParanoid" id="B7PGF6"/>
<evidence type="ECO:0000313" key="3">
    <source>
        <dbReference type="EnsemblMetazoa" id="ISCW017739-PA"/>
    </source>
</evidence>
<dbReference type="PaxDb" id="6945-B7PGF6"/>
<dbReference type="EMBL" id="ABJB011075798">
    <property type="status" value="NOT_ANNOTATED_CDS"/>
    <property type="molecule type" value="Genomic_DNA"/>
</dbReference>
<dbReference type="VEuPathDB" id="VectorBase:ISCI017739"/>
<evidence type="ECO:0000256" key="1">
    <source>
        <dbReference type="SAM" id="SignalP"/>
    </source>
</evidence>
<dbReference type="HOGENOM" id="CLU_2252950_0_0_1"/>
<feature type="signal peptide" evidence="1">
    <location>
        <begin position="1"/>
        <end position="21"/>
    </location>
</feature>
<reference evidence="3" key="2">
    <citation type="submission" date="2020-05" db="UniProtKB">
        <authorList>
            <consortium name="EnsemblMetazoa"/>
        </authorList>
    </citation>
    <scope>IDENTIFICATION</scope>
    <source>
        <strain evidence="3">wikel</strain>
    </source>
</reference>
<name>B7PGF6_IXOSC</name>
<sequence>MRASGIALFALLAGMACWCCAEDWNEADDGKSLEYMKYDECEDTTDDLRDSDGDAVVHEAGKERGMRFPCRQVTCNFMCKKTGHKKGHCKKRGRHGKNVCVCQD</sequence>